<sequence length="57" mass="6462">MTARQTSALNVIPTAGNSRTDSFHRLIHSIVALLWRAIKGKSEPRVLMTGIYLWLRI</sequence>
<organism evidence="1 2">
    <name type="scientific">Sinanaerobacter chloroacetimidivorans</name>
    <dbReference type="NCBI Taxonomy" id="2818044"/>
    <lineage>
        <taxon>Bacteria</taxon>
        <taxon>Bacillati</taxon>
        <taxon>Bacillota</taxon>
        <taxon>Clostridia</taxon>
        <taxon>Peptostreptococcales</taxon>
        <taxon>Anaerovoracaceae</taxon>
        <taxon>Sinanaerobacter</taxon>
    </lineage>
</organism>
<gene>
    <name evidence="1" type="ORF">KCX82_22545</name>
</gene>
<evidence type="ECO:0000313" key="1">
    <source>
        <dbReference type="EMBL" id="MBR0600648.1"/>
    </source>
</evidence>
<evidence type="ECO:0000313" key="2">
    <source>
        <dbReference type="Proteomes" id="UP000675664"/>
    </source>
</evidence>
<reference evidence="1" key="2">
    <citation type="submission" date="2021-04" db="EMBL/GenBank/DDBJ databases">
        <authorList>
            <person name="Liu J."/>
        </authorList>
    </citation>
    <scope>NUCLEOTIDE SEQUENCE</scope>
    <source>
        <strain evidence="1">BAD-6</strain>
    </source>
</reference>
<reference evidence="1" key="1">
    <citation type="submission" date="2021-04" db="EMBL/GenBank/DDBJ databases">
        <title>Sinoanaerobacter chloroacetimidivorans sp. nov., an obligate anaerobic bacterium isolated from anaerobic sludge.</title>
        <authorList>
            <person name="Bao Y."/>
        </authorList>
    </citation>
    <scope>NUCLEOTIDE SEQUENCE</scope>
    <source>
        <strain evidence="1">BAD-6</strain>
    </source>
</reference>
<dbReference type="EMBL" id="JAGSND010000049">
    <property type="protein sequence ID" value="MBR0600648.1"/>
    <property type="molecule type" value="Genomic_DNA"/>
</dbReference>
<dbReference type="AlphaFoldDB" id="A0A8J7W7W2"/>
<dbReference type="RefSeq" id="WP_227020731.1">
    <property type="nucleotide sequence ID" value="NZ_JAGSND010000049.1"/>
</dbReference>
<name>A0A8J7W7W2_9FIRM</name>
<protein>
    <submittedName>
        <fullName evidence="1">Uncharacterized protein</fullName>
    </submittedName>
</protein>
<accession>A0A8J7W7W2</accession>
<dbReference type="Proteomes" id="UP000675664">
    <property type="component" value="Unassembled WGS sequence"/>
</dbReference>
<proteinExistence type="predicted"/>
<comment type="caution">
    <text evidence="1">The sequence shown here is derived from an EMBL/GenBank/DDBJ whole genome shotgun (WGS) entry which is preliminary data.</text>
</comment>
<keyword evidence="2" id="KW-1185">Reference proteome</keyword>